<gene>
    <name evidence="3" type="ORF">FC695_09010</name>
</gene>
<evidence type="ECO:0000313" key="4">
    <source>
        <dbReference type="Proteomes" id="UP000308444"/>
    </source>
</evidence>
<sequence length="497" mass="56210">MYKVTIINENKQTVIHDPFFNPIKVQTGVIKSGINVASGFTFSLLPNNPGYKLIRPLRTLVKVYNLRTQQLEFDGRILSPTEGMDSSGKITKIYRCESELGYLNDSIQRYGEYHNMGVKRFLELMLQNHNRDVDGDDINKIFKIGNVEITGNLYRYLGYEHTLDTIFDKLIERLGGEIRVRKERGVRYLDYAQEFGEIKETPIELSKNLKSIKREVDPSAIITRLVPLGQAVESEDETATAASPDRLTIRSVNNGIEYIEDEIAKSIWGNLTKNQIWDDITLASNLKSAGERFLKENNRIKIQYVITALDLSLIASDVDSFEIGNYHPVINPIMGINEYLRIVEKTIDIINPNENSLKVGDVFKTSSQYQAEMTRSQRNVVTDIQGRVLQQSSKIGSLSSTVSVIKEEIGNADLQGIIKELKNMELAINKIQEDLENIPTEESISKIKESIENVDERLQETETAVEEVGNIVQLQGESIEKLDERLTTLENGGESNG</sequence>
<evidence type="ECO:0000313" key="3">
    <source>
        <dbReference type="EMBL" id="TKJ05357.1"/>
    </source>
</evidence>
<dbReference type="Pfam" id="PF06605">
    <property type="entry name" value="Prophage_tail"/>
    <property type="match status" value="1"/>
</dbReference>
<dbReference type="InterPro" id="IPR007119">
    <property type="entry name" value="Phage_tail_spike_N"/>
</dbReference>
<feature type="domain" description="Tail spike" evidence="2">
    <location>
        <begin position="114"/>
        <end position="373"/>
    </location>
</feature>
<dbReference type="EMBL" id="SZOH01000516">
    <property type="protein sequence ID" value="TKJ05357.1"/>
    <property type="molecule type" value="Genomic_DNA"/>
</dbReference>
<protein>
    <submittedName>
        <fullName evidence="3">Lysin</fullName>
    </submittedName>
</protein>
<organism evidence="3 4">
    <name type="scientific">Bacillus cereus</name>
    <dbReference type="NCBI Taxonomy" id="1396"/>
    <lineage>
        <taxon>Bacteria</taxon>
        <taxon>Bacillati</taxon>
        <taxon>Bacillota</taxon>
        <taxon>Bacilli</taxon>
        <taxon>Bacillales</taxon>
        <taxon>Bacillaceae</taxon>
        <taxon>Bacillus</taxon>
        <taxon>Bacillus cereus group</taxon>
    </lineage>
</organism>
<keyword evidence="1" id="KW-0175">Coiled coil</keyword>
<dbReference type="NCBIfam" id="TIGR01665">
    <property type="entry name" value="put_anti_recept"/>
    <property type="match status" value="1"/>
</dbReference>
<dbReference type="InterPro" id="IPR010572">
    <property type="entry name" value="Tail_dom"/>
</dbReference>
<comment type="caution">
    <text evidence="3">The sequence shown here is derived from an EMBL/GenBank/DDBJ whole genome shotgun (WGS) entry which is preliminary data.</text>
</comment>
<dbReference type="SUPFAM" id="SSF57997">
    <property type="entry name" value="Tropomyosin"/>
    <property type="match status" value="1"/>
</dbReference>
<name>A0A9X9AC07_BACCE</name>
<dbReference type="AlphaFoldDB" id="A0A9X9AC07"/>
<reference evidence="3 4" key="1">
    <citation type="journal article" date="2019" name="Environ. Microbiol.">
        <title>An active ?-lactamase is a part of an orchestrated cell wall stress resistance network of Bacillus subtilis and related rhizosphere species.</title>
        <authorList>
            <person name="Bucher T."/>
            <person name="Keren-Paz A."/>
            <person name="Hausser J."/>
            <person name="Olender T."/>
            <person name="Cytryn E."/>
            <person name="Kolodkin-Gal I."/>
        </authorList>
    </citation>
    <scope>NUCLEOTIDE SEQUENCE [LARGE SCALE GENOMIC DNA]</scope>
    <source>
        <strain evidence="3 4">I32</strain>
    </source>
</reference>
<proteinExistence type="predicted"/>
<accession>A0A9X9AC07</accession>
<feature type="coiled-coil region" evidence="1">
    <location>
        <begin position="414"/>
        <end position="471"/>
    </location>
</feature>
<evidence type="ECO:0000259" key="2">
    <source>
        <dbReference type="Pfam" id="PF06605"/>
    </source>
</evidence>
<dbReference type="Proteomes" id="UP000308444">
    <property type="component" value="Unassembled WGS sequence"/>
</dbReference>
<evidence type="ECO:0000256" key="1">
    <source>
        <dbReference type="SAM" id="Coils"/>
    </source>
</evidence>